<keyword evidence="4" id="KW-1185">Reference proteome</keyword>
<proteinExistence type="predicted"/>
<name>A0AA38CHQ5_TAXCH</name>
<evidence type="ECO:0000313" key="4">
    <source>
        <dbReference type="Proteomes" id="UP000824469"/>
    </source>
</evidence>
<keyword evidence="1" id="KW-0472">Membrane</keyword>
<dbReference type="EMBL" id="JAHRHJ020000009">
    <property type="protein sequence ID" value="KAH9300665.1"/>
    <property type="molecule type" value="Genomic_DNA"/>
</dbReference>
<evidence type="ECO:0000313" key="3">
    <source>
        <dbReference type="EMBL" id="KAH9300665.1"/>
    </source>
</evidence>
<feature type="domain" description="Late embryogenesis abundant protein LEA-2 subgroup" evidence="2">
    <location>
        <begin position="97"/>
        <end position="154"/>
    </location>
</feature>
<dbReference type="SUPFAM" id="SSF117070">
    <property type="entry name" value="LEA14-like"/>
    <property type="match status" value="1"/>
</dbReference>
<dbReference type="Proteomes" id="UP000824469">
    <property type="component" value="Unassembled WGS sequence"/>
</dbReference>
<evidence type="ECO:0000256" key="1">
    <source>
        <dbReference type="SAM" id="Phobius"/>
    </source>
</evidence>
<accession>A0AA38CHQ5</accession>
<dbReference type="InterPro" id="IPR004864">
    <property type="entry name" value="LEA_2"/>
</dbReference>
<dbReference type="InterPro" id="IPR055301">
    <property type="entry name" value="Lea14-like_2"/>
</dbReference>
<feature type="transmembrane region" description="Helical" evidence="1">
    <location>
        <begin position="33"/>
        <end position="59"/>
    </location>
</feature>
<keyword evidence="1" id="KW-1133">Transmembrane helix</keyword>
<feature type="non-terminal residue" evidence="3">
    <location>
        <position position="159"/>
    </location>
</feature>
<dbReference type="PANTHER" id="PTHR31852">
    <property type="entry name" value="LATE EMBRYOGENESIS ABUNDANT (LEA) HYDROXYPROLINE-RICH GLYCOPROTEIN FAMILY"/>
    <property type="match status" value="1"/>
</dbReference>
<dbReference type="AlphaFoldDB" id="A0AA38CHQ5"/>
<dbReference type="Pfam" id="PF03168">
    <property type="entry name" value="LEA_2"/>
    <property type="match status" value="1"/>
</dbReference>
<dbReference type="Gene3D" id="2.60.40.1820">
    <property type="match status" value="1"/>
</dbReference>
<keyword evidence="1" id="KW-0812">Transmembrane</keyword>
<reference evidence="3 4" key="1">
    <citation type="journal article" date="2021" name="Nat. Plants">
        <title>The Taxus genome provides insights into paclitaxel biosynthesis.</title>
        <authorList>
            <person name="Xiong X."/>
            <person name="Gou J."/>
            <person name="Liao Q."/>
            <person name="Li Y."/>
            <person name="Zhou Q."/>
            <person name="Bi G."/>
            <person name="Li C."/>
            <person name="Du R."/>
            <person name="Wang X."/>
            <person name="Sun T."/>
            <person name="Guo L."/>
            <person name="Liang H."/>
            <person name="Lu P."/>
            <person name="Wu Y."/>
            <person name="Zhang Z."/>
            <person name="Ro D.K."/>
            <person name="Shang Y."/>
            <person name="Huang S."/>
            <person name="Yan J."/>
        </authorList>
    </citation>
    <scope>NUCLEOTIDE SEQUENCE [LARGE SCALE GENOMIC DNA]</scope>
    <source>
        <strain evidence="3">Ta-2019</strain>
    </source>
</reference>
<evidence type="ECO:0000259" key="2">
    <source>
        <dbReference type="Pfam" id="PF03168"/>
    </source>
</evidence>
<organism evidence="3 4">
    <name type="scientific">Taxus chinensis</name>
    <name type="common">Chinese yew</name>
    <name type="synonym">Taxus wallichiana var. chinensis</name>
    <dbReference type="NCBI Taxonomy" id="29808"/>
    <lineage>
        <taxon>Eukaryota</taxon>
        <taxon>Viridiplantae</taxon>
        <taxon>Streptophyta</taxon>
        <taxon>Embryophyta</taxon>
        <taxon>Tracheophyta</taxon>
        <taxon>Spermatophyta</taxon>
        <taxon>Pinopsida</taxon>
        <taxon>Pinidae</taxon>
        <taxon>Conifers II</taxon>
        <taxon>Cupressales</taxon>
        <taxon>Taxaceae</taxon>
        <taxon>Taxus</taxon>
    </lineage>
</organism>
<gene>
    <name evidence="3" type="ORF">KI387_012248</name>
</gene>
<protein>
    <recommendedName>
        <fullName evidence="2">Late embryogenesis abundant protein LEA-2 subgroup domain-containing protein</fullName>
    </recommendedName>
</protein>
<comment type="caution">
    <text evidence="3">The sequence shown here is derived from an EMBL/GenBank/DDBJ whole genome shotgun (WGS) entry which is preliminary data.</text>
</comment>
<dbReference type="OMA" id="NCKICIC"/>
<sequence length="159" mass="17747">MTETKIEATPLSVEEKHDHDEELFRRRRRRRRVFCCCVTSIAIIVALVIIGVILAVTVFKVRDPKVTVNSVSLKHFSFKMDVLGLDIDLNVTLDMNLSVKNPNKASFKFGNSTTQLFYRGVNCGQALIPSGKVGADRTIKMNVTVTINGENLVSNSHLL</sequence>